<protein>
    <submittedName>
        <fullName evidence="1">Uncharacterized protein</fullName>
    </submittedName>
</protein>
<sequence length="107" mass="12186">SLAPGIIEEMTKLYGEEFVEKPIENLQYYFDLREGKKDAKRGIPVEYPDLYYQAKKDKLEYTFAHLLGSVGEGIAGHLMRDLYGYEIIARPLGIRPDLIMSKGEGTL</sequence>
<dbReference type="EMBL" id="BARV01043597">
    <property type="protein sequence ID" value="GAI64628.1"/>
    <property type="molecule type" value="Genomic_DNA"/>
</dbReference>
<proteinExistence type="predicted"/>
<evidence type="ECO:0000313" key="1">
    <source>
        <dbReference type="EMBL" id="GAI64628.1"/>
    </source>
</evidence>
<accession>X1Q8T4</accession>
<feature type="non-terminal residue" evidence="1">
    <location>
        <position position="107"/>
    </location>
</feature>
<gene>
    <name evidence="1" type="ORF">S06H3_65002</name>
</gene>
<name>X1Q8T4_9ZZZZ</name>
<dbReference type="AlphaFoldDB" id="X1Q8T4"/>
<reference evidence="1" key="1">
    <citation type="journal article" date="2014" name="Front. Microbiol.">
        <title>High frequency of phylogenetically diverse reductive dehalogenase-homologous genes in deep subseafloor sedimentary metagenomes.</title>
        <authorList>
            <person name="Kawai M."/>
            <person name="Futagami T."/>
            <person name="Toyoda A."/>
            <person name="Takaki Y."/>
            <person name="Nishi S."/>
            <person name="Hori S."/>
            <person name="Arai W."/>
            <person name="Tsubouchi T."/>
            <person name="Morono Y."/>
            <person name="Uchiyama I."/>
            <person name="Ito T."/>
            <person name="Fujiyama A."/>
            <person name="Inagaki F."/>
            <person name="Takami H."/>
        </authorList>
    </citation>
    <scope>NUCLEOTIDE SEQUENCE</scope>
    <source>
        <strain evidence="1">Expedition CK06-06</strain>
    </source>
</reference>
<organism evidence="1">
    <name type="scientific">marine sediment metagenome</name>
    <dbReference type="NCBI Taxonomy" id="412755"/>
    <lineage>
        <taxon>unclassified sequences</taxon>
        <taxon>metagenomes</taxon>
        <taxon>ecological metagenomes</taxon>
    </lineage>
</organism>
<comment type="caution">
    <text evidence="1">The sequence shown here is derived from an EMBL/GenBank/DDBJ whole genome shotgun (WGS) entry which is preliminary data.</text>
</comment>
<feature type="non-terminal residue" evidence="1">
    <location>
        <position position="1"/>
    </location>
</feature>